<dbReference type="Pfam" id="PF18062">
    <property type="entry name" value="RE_AspBHI_N"/>
    <property type="match status" value="1"/>
</dbReference>
<dbReference type="InterPro" id="IPR011856">
    <property type="entry name" value="tRNA_endonuc-like_dom_sf"/>
</dbReference>
<sequence length="398" mass="44307">MGDAGRSISFDALGGADLHVDAVYEGGRSGNAGDDPFTRLLRVSNQGGFRYRGSLAALEMVVLTSSMSDANWPDELDRETGAFTYYGDNKQPGRALHATPRNGNELLRRIFAAAHEGETGRRGVPPIFVFGNTGEWRDVMFLGLAVPGTSEQQVAEDLVAIWRTADGMRFQNYRARFTILNAPLVERTWIEEVIAGTPHTQRAPQAWTDWVERGRYQPLKSTRSIEYRTKTEQLPSGAEDLAIIREVHQFFGERPHDFEKCAAALARLMLPDIAELDLTRPSRDGGRDAIGKLRLGHGIASILVDFALEAKCYALDNSVGVREMSRLISRLRHRQFGILVTTSYVDLQAYREIKEDQHPIIVISARDIAGLLRRHGHADATAVRAWLDREFSAPIVAP</sequence>
<dbReference type="InterPro" id="IPR041409">
    <property type="entry name" value="RE_AspBHI_N"/>
</dbReference>
<keyword evidence="3" id="KW-0378">Hydrolase</keyword>
<dbReference type="REBASE" id="167144">
    <property type="entry name" value="Ber242ORF852P"/>
</dbReference>
<evidence type="ECO:0000259" key="2">
    <source>
        <dbReference type="Pfam" id="PF18062"/>
    </source>
</evidence>
<dbReference type="Pfam" id="PF04471">
    <property type="entry name" value="Mrr_cat"/>
    <property type="match status" value="1"/>
</dbReference>
<feature type="domain" description="Restriction endonuclease type IV Mrr" evidence="1">
    <location>
        <begin position="255"/>
        <end position="371"/>
    </location>
</feature>
<dbReference type="Proteomes" id="UP000190675">
    <property type="component" value="Chromosome I"/>
</dbReference>
<gene>
    <name evidence="3" type="ORF">SAMN05444169_0852</name>
</gene>
<dbReference type="RefSeq" id="WP_154073057.1">
    <property type="nucleotide sequence ID" value="NZ_LT670818.1"/>
</dbReference>
<dbReference type="GO" id="GO:0004519">
    <property type="term" value="F:endonuclease activity"/>
    <property type="evidence" value="ECO:0007669"/>
    <property type="project" value="UniProtKB-KW"/>
</dbReference>
<keyword evidence="3" id="KW-0255">Endonuclease</keyword>
<proteinExistence type="predicted"/>
<keyword evidence="3" id="KW-0540">Nuclease</keyword>
<evidence type="ECO:0000313" key="4">
    <source>
        <dbReference type="Proteomes" id="UP000190675"/>
    </source>
</evidence>
<organism evidence="3 4">
    <name type="scientific">Bradyrhizobium erythrophlei</name>
    <dbReference type="NCBI Taxonomy" id="1437360"/>
    <lineage>
        <taxon>Bacteria</taxon>
        <taxon>Pseudomonadati</taxon>
        <taxon>Pseudomonadota</taxon>
        <taxon>Alphaproteobacteria</taxon>
        <taxon>Hyphomicrobiales</taxon>
        <taxon>Nitrobacteraceae</taxon>
        <taxon>Bradyrhizobium</taxon>
    </lineage>
</organism>
<dbReference type="Gene3D" id="2.30.280.20">
    <property type="match status" value="1"/>
</dbReference>
<dbReference type="EMBL" id="LT670818">
    <property type="protein sequence ID" value="SHG15900.1"/>
    <property type="molecule type" value="Genomic_DNA"/>
</dbReference>
<dbReference type="GO" id="GO:0003677">
    <property type="term" value="F:DNA binding"/>
    <property type="evidence" value="ECO:0007669"/>
    <property type="project" value="InterPro"/>
</dbReference>
<name>A0A1M5HIX1_9BRAD</name>
<dbReference type="GO" id="GO:0009307">
    <property type="term" value="P:DNA restriction-modification system"/>
    <property type="evidence" value="ECO:0007669"/>
    <property type="project" value="InterPro"/>
</dbReference>
<evidence type="ECO:0000259" key="1">
    <source>
        <dbReference type="Pfam" id="PF04471"/>
    </source>
</evidence>
<reference evidence="3 4" key="1">
    <citation type="submission" date="2016-11" db="EMBL/GenBank/DDBJ databases">
        <authorList>
            <person name="Jaros S."/>
            <person name="Januszkiewicz K."/>
            <person name="Wedrychowicz H."/>
        </authorList>
    </citation>
    <scope>NUCLEOTIDE SEQUENCE [LARGE SCALE GENOMIC DNA]</scope>
    <source>
        <strain evidence="3 4">GAS242</strain>
    </source>
</reference>
<dbReference type="Gene3D" id="3.40.1350.10">
    <property type="match status" value="1"/>
</dbReference>
<evidence type="ECO:0000313" key="3">
    <source>
        <dbReference type="EMBL" id="SHG15900.1"/>
    </source>
</evidence>
<accession>A0A1M5HIX1</accession>
<dbReference type="InterPro" id="IPR007560">
    <property type="entry name" value="Restrct_endonuc_IV_Mrr"/>
</dbReference>
<dbReference type="AlphaFoldDB" id="A0A1M5HIX1"/>
<dbReference type="OrthoDB" id="3010308at2"/>
<protein>
    <submittedName>
        <fullName evidence="3">Restriction endonuclease</fullName>
    </submittedName>
</protein>
<feature type="domain" description="Restriction endonuclease AspBHI N-terminal" evidence="2">
    <location>
        <begin position="30"/>
        <end position="214"/>
    </location>
</feature>